<evidence type="ECO:0008006" key="3">
    <source>
        <dbReference type="Google" id="ProtNLM"/>
    </source>
</evidence>
<dbReference type="Gene3D" id="1.10.10.10">
    <property type="entry name" value="Winged helix-like DNA-binding domain superfamily/Winged helix DNA-binding domain"/>
    <property type="match status" value="1"/>
</dbReference>
<evidence type="ECO:0000313" key="2">
    <source>
        <dbReference type="Proteomes" id="UP001596266"/>
    </source>
</evidence>
<dbReference type="Proteomes" id="UP001596266">
    <property type="component" value="Unassembled WGS sequence"/>
</dbReference>
<evidence type="ECO:0000313" key="1">
    <source>
        <dbReference type="EMBL" id="MFC6396072.1"/>
    </source>
</evidence>
<dbReference type="InterPro" id="IPR036388">
    <property type="entry name" value="WH-like_DNA-bd_sf"/>
</dbReference>
<dbReference type="RefSeq" id="WP_343885311.1">
    <property type="nucleotide sequence ID" value="NZ_BAAAKI010000004.1"/>
</dbReference>
<gene>
    <name evidence="1" type="ORF">ACFP57_03595</name>
</gene>
<reference evidence="2" key="1">
    <citation type="journal article" date="2019" name="Int. J. Syst. Evol. Microbiol.">
        <title>The Global Catalogue of Microorganisms (GCM) 10K type strain sequencing project: providing services to taxonomists for standard genome sequencing and annotation.</title>
        <authorList>
            <consortium name="The Broad Institute Genomics Platform"/>
            <consortium name="The Broad Institute Genome Sequencing Center for Infectious Disease"/>
            <person name="Wu L."/>
            <person name="Ma J."/>
        </authorList>
    </citation>
    <scope>NUCLEOTIDE SEQUENCE [LARGE SCALE GENOMIC DNA]</scope>
    <source>
        <strain evidence="2">CGMCC 1.15277</strain>
    </source>
</reference>
<organism evidence="1 2">
    <name type="scientific">Luteococcus sanguinis</name>
    <dbReference type="NCBI Taxonomy" id="174038"/>
    <lineage>
        <taxon>Bacteria</taxon>
        <taxon>Bacillati</taxon>
        <taxon>Actinomycetota</taxon>
        <taxon>Actinomycetes</taxon>
        <taxon>Propionibacteriales</taxon>
        <taxon>Propionibacteriaceae</taxon>
        <taxon>Luteococcus</taxon>
    </lineage>
</organism>
<proteinExistence type="predicted"/>
<accession>A0ABW1X1T9</accession>
<dbReference type="EMBL" id="JBHSUA010000009">
    <property type="protein sequence ID" value="MFC6396072.1"/>
    <property type="molecule type" value="Genomic_DNA"/>
</dbReference>
<protein>
    <recommendedName>
        <fullName evidence="3">Transcriptional regulator HTH-type FeoC domain-containing protein</fullName>
    </recommendedName>
</protein>
<sequence length="96" mass="9561">MTRPLQAVVTAFGDGARSLDDIAGRTGLPLDVVGASVEHLRRMHVIEAKELAMGCPGGGCGSCASGLADGSAGCGASGPSATRSGPVLVQLSLRQR</sequence>
<comment type="caution">
    <text evidence="1">The sequence shown here is derived from an EMBL/GenBank/DDBJ whole genome shotgun (WGS) entry which is preliminary data.</text>
</comment>
<name>A0ABW1X1T9_9ACTN</name>
<keyword evidence="2" id="KW-1185">Reference proteome</keyword>